<dbReference type="GO" id="GO:0016339">
    <property type="term" value="P:calcium-dependent cell-cell adhesion via plasma membrane cell adhesion molecules"/>
    <property type="evidence" value="ECO:0007669"/>
    <property type="project" value="TreeGrafter"/>
</dbReference>
<evidence type="ECO:0000256" key="11">
    <source>
        <dbReference type="ARBA" id="ARBA00022737"/>
    </source>
</evidence>
<evidence type="ECO:0000256" key="21">
    <source>
        <dbReference type="PROSITE-ProRule" id="PRU00043"/>
    </source>
</evidence>
<evidence type="ECO:0000256" key="15">
    <source>
        <dbReference type="ARBA" id="ARBA00022949"/>
    </source>
</evidence>
<evidence type="ECO:0000256" key="18">
    <source>
        <dbReference type="ARBA" id="ARBA00023136"/>
    </source>
</evidence>
<dbReference type="AlphaFoldDB" id="H3A8T4"/>
<evidence type="ECO:0000313" key="26">
    <source>
        <dbReference type="Ensembl" id="ENSLACP00000006055.1"/>
    </source>
</evidence>
<dbReference type="PRINTS" id="PR00205">
    <property type="entry name" value="CADHERIN"/>
</dbReference>
<protein>
    <recommendedName>
        <fullName evidence="20">Cadherin-1</fullName>
    </recommendedName>
</protein>
<dbReference type="GO" id="GO:0005509">
    <property type="term" value="F:calcium ion binding"/>
    <property type="evidence" value="ECO:0007669"/>
    <property type="project" value="UniProtKB-UniRule"/>
</dbReference>
<keyword evidence="19" id="KW-0325">Glycoprotein</keyword>
<evidence type="ECO:0000256" key="9">
    <source>
        <dbReference type="ARBA" id="ARBA00022723"/>
    </source>
</evidence>
<feature type="domain" description="Cadherin" evidence="25">
    <location>
        <begin position="438"/>
        <end position="545"/>
    </location>
</feature>
<dbReference type="EMBL" id="AFYH01209517">
    <property type="status" value="NOT_ANNOTATED_CDS"/>
    <property type="molecule type" value="Genomic_DNA"/>
</dbReference>
<dbReference type="Gene3D" id="4.10.900.10">
    <property type="entry name" value="TCF3-CBD (Catenin binding domain)"/>
    <property type="match status" value="1"/>
</dbReference>
<dbReference type="GO" id="GO:0007043">
    <property type="term" value="P:cell-cell junction assembly"/>
    <property type="evidence" value="ECO:0007669"/>
    <property type="project" value="TreeGrafter"/>
</dbReference>
<dbReference type="InParanoid" id="H3A8T4"/>
<evidence type="ECO:0000256" key="6">
    <source>
        <dbReference type="ARBA" id="ARBA00022475"/>
    </source>
</evidence>
<dbReference type="InterPro" id="IPR002126">
    <property type="entry name" value="Cadherin-like_dom"/>
</dbReference>
<evidence type="ECO:0000256" key="13">
    <source>
        <dbReference type="ARBA" id="ARBA00022837"/>
    </source>
</evidence>
<evidence type="ECO:0000256" key="23">
    <source>
        <dbReference type="RuleBase" id="RU004357"/>
    </source>
</evidence>
<dbReference type="GO" id="GO:0005768">
    <property type="term" value="C:endosome"/>
    <property type="evidence" value="ECO:0007669"/>
    <property type="project" value="UniProtKB-SubCell"/>
</dbReference>
<comment type="subcellular location">
    <subcellularLocation>
        <location evidence="4">Cell junction</location>
        <location evidence="4">Adherens junction</location>
    </subcellularLocation>
    <subcellularLocation>
        <location evidence="2 22">Cell membrane</location>
        <topology evidence="2 22">Single-pass type I membrane protein</topology>
    </subcellularLocation>
    <subcellularLocation>
        <location evidence="3">Cytoplasm</location>
    </subcellularLocation>
    <subcellularLocation>
        <location evidence="1">Endosome</location>
    </subcellularLocation>
    <subcellularLocation>
        <location evidence="5">Golgi apparatus</location>
        <location evidence="5">trans-Golgi network</location>
    </subcellularLocation>
</comment>
<keyword evidence="9" id="KW-0479">Metal-binding</keyword>
<dbReference type="Gene3D" id="2.60.40.60">
    <property type="entry name" value="Cadherins"/>
    <property type="match status" value="6"/>
</dbReference>
<dbReference type="FunFam" id="2.60.40.60:FF:000019">
    <property type="entry name" value="Cadherin 2"/>
    <property type="match status" value="1"/>
</dbReference>
<evidence type="ECO:0000259" key="25">
    <source>
        <dbReference type="PROSITE" id="PS50268"/>
    </source>
</evidence>
<reference evidence="26" key="3">
    <citation type="submission" date="2025-09" db="UniProtKB">
        <authorList>
            <consortium name="Ensembl"/>
        </authorList>
    </citation>
    <scope>IDENTIFICATION</scope>
</reference>
<dbReference type="InterPro" id="IPR015919">
    <property type="entry name" value="Cadherin-like_sf"/>
</dbReference>
<dbReference type="GO" id="GO:0016477">
    <property type="term" value="P:cell migration"/>
    <property type="evidence" value="ECO:0007669"/>
    <property type="project" value="TreeGrafter"/>
</dbReference>
<evidence type="ECO:0000256" key="20">
    <source>
        <dbReference type="ARBA" id="ARBA00023893"/>
    </source>
</evidence>
<dbReference type="FunFam" id="4.10.900.10:FF:000001">
    <property type="entry name" value="Cadherin 2"/>
    <property type="match status" value="1"/>
</dbReference>
<dbReference type="InterPro" id="IPR039808">
    <property type="entry name" value="Cadherin"/>
</dbReference>
<keyword evidence="17" id="KW-0333">Golgi apparatus</keyword>
<evidence type="ECO:0000256" key="5">
    <source>
        <dbReference type="ARBA" id="ARBA00004601"/>
    </source>
</evidence>
<keyword evidence="16 24" id="KW-1133">Transmembrane helix</keyword>
<dbReference type="CDD" id="cd11304">
    <property type="entry name" value="Cadherin_repeat"/>
    <property type="match status" value="3"/>
</dbReference>
<keyword evidence="12" id="KW-0967">Endosome</keyword>
<keyword evidence="13 21" id="KW-0106">Calcium</keyword>
<feature type="domain" description="Cadherin" evidence="25">
    <location>
        <begin position="106"/>
        <end position="213"/>
    </location>
</feature>
<evidence type="ECO:0000256" key="22">
    <source>
        <dbReference type="RuleBase" id="RU003318"/>
    </source>
</evidence>
<dbReference type="PROSITE" id="PS00232">
    <property type="entry name" value="CADHERIN_1"/>
    <property type="match status" value="2"/>
</dbReference>
<evidence type="ECO:0000256" key="19">
    <source>
        <dbReference type="ARBA" id="ARBA00023180"/>
    </source>
</evidence>
<dbReference type="PANTHER" id="PTHR24027">
    <property type="entry name" value="CADHERIN-23"/>
    <property type="match status" value="1"/>
</dbReference>
<evidence type="ECO:0000313" key="27">
    <source>
        <dbReference type="Proteomes" id="UP000008672"/>
    </source>
</evidence>
<accession>H3A8T4</accession>
<dbReference type="GO" id="GO:0005912">
    <property type="term" value="C:adherens junction"/>
    <property type="evidence" value="ECO:0007669"/>
    <property type="project" value="UniProtKB-SubCell"/>
</dbReference>
<dbReference type="OMA" id="GAVNNCM"/>
<dbReference type="FunFam" id="2.60.40.60:FF:000011">
    <property type="entry name" value="Cadherin 1"/>
    <property type="match status" value="1"/>
</dbReference>
<dbReference type="EMBL" id="AFYH01209516">
    <property type="status" value="NOT_ANNOTATED_CDS"/>
    <property type="molecule type" value="Genomic_DNA"/>
</dbReference>
<organism evidence="26 27">
    <name type="scientific">Latimeria chalumnae</name>
    <name type="common">Coelacanth</name>
    <dbReference type="NCBI Taxonomy" id="7897"/>
    <lineage>
        <taxon>Eukaryota</taxon>
        <taxon>Metazoa</taxon>
        <taxon>Chordata</taxon>
        <taxon>Craniata</taxon>
        <taxon>Vertebrata</taxon>
        <taxon>Euteleostomi</taxon>
        <taxon>Coelacanthiformes</taxon>
        <taxon>Coelacanthidae</taxon>
        <taxon>Latimeria</taxon>
    </lineage>
</organism>
<dbReference type="SMART" id="SM00112">
    <property type="entry name" value="CA"/>
    <property type="match status" value="4"/>
</dbReference>
<dbReference type="GO" id="GO:0005794">
    <property type="term" value="C:Golgi apparatus"/>
    <property type="evidence" value="ECO:0007669"/>
    <property type="project" value="UniProtKB-SubCell"/>
</dbReference>
<dbReference type="GO" id="GO:0045296">
    <property type="term" value="F:cadherin binding"/>
    <property type="evidence" value="ECO:0007669"/>
    <property type="project" value="TreeGrafter"/>
</dbReference>
<keyword evidence="27" id="KW-1185">Reference proteome</keyword>
<evidence type="ECO:0000256" key="4">
    <source>
        <dbReference type="ARBA" id="ARBA00004536"/>
    </source>
</evidence>
<dbReference type="Bgee" id="ENSLACG00000005376">
    <property type="expression patterns" value="Expressed in pectoral fin and 5 other cell types or tissues"/>
</dbReference>
<keyword evidence="11" id="KW-0677">Repeat</keyword>
<keyword evidence="15" id="KW-0965">Cell junction</keyword>
<evidence type="ECO:0000256" key="16">
    <source>
        <dbReference type="ARBA" id="ARBA00022989"/>
    </source>
</evidence>
<dbReference type="FunCoup" id="H3A8T4">
    <property type="interactions" value="820"/>
</dbReference>
<keyword evidence="8 22" id="KW-0812">Transmembrane</keyword>
<dbReference type="STRING" id="7897.ENSLACP00000006055"/>
<dbReference type="GeneTree" id="ENSGT00940000157175"/>
<dbReference type="Pfam" id="PF00028">
    <property type="entry name" value="Cadherin"/>
    <property type="match status" value="3"/>
</dbReference>
<dbReference type="GO" id="GO:0008013">
    <property type="term" value="F:beta-catenin binding"/>
    <property type="evidence" value="ECO:0007669"/>
    <property type="project" value="TreeGrafter"/>
</dbReference>
<dbReference type="GO" id="GO:0000902">
    <property type="term" value="P:cell morphogenesis"/>
    <property type="evidence" value="ECO:0007669"/>
    <property type="project" value="TreeGrafter"/>
</dbReference>
<keyword evidence="18 24" id="KW-0472">Membrane</keyword>
<reference evidence="27" key="1">
    <citation type="submission" date="2011-08" db="EMBL/GenBank/DDBJ databases">
        <title>The draft genome of Latimeria chalumnae.</title>
        <authorList>
            <person name="Di Palma F."/>
            <person name="Alfoldi J."/>
            <person name="Johnson J."/>
            <person name="Berlin A."/>
            <person name="Gnerre S."/>
            <person name="Jaffe D."/>
            <person name="MacCallum I."/>
            <person name="Young S."/>
            <person name="Walker B.J."/>
            <person name="Lander E."/>
            <person name="Lindblad-Toh K."/>
        </authorList>
    </citation>
    <scope>NUCLEOTIDE SEQUENCE [LARGE SCALE GENOMIC DNA]</scope>
    <source>
        <strain evidence="27">Wild caught</strain>
    </source>
</reference>
<dbReference type="Proteomes" id="UP000008672">
    <property type="component" value="Unassembled WGS sequence"/>
</dbReference>
<keyword evidence="6" id="KW-1003">Cell membrane</keyword>
<evidence type="ECO:0000256" key="17">
    <source>
        <dbReference type="ARBA" id="ARBA00023034"/>
    </source>
</evidence>
<keyword evidence="10" id="KW-0732">Signal</keyword>
<evidence type="ECO:0000256" key="14">
    <source>
        <dbReference type="ARBA" id="ARBA00022889"/>
    </source>
</evidence>
<feature type="domain" description="Cadherin" evidence="25">
    <location>
        <begin position="325"/>
        <end position="442"/>
    </location>
</feature>
<dbReference type="Pfam" id="PF01049">
    <property type="entry name" value="CADH_Y-type_LIR"/>
    <property type="match status" value="1"/>
</dbReference>
<dbReference type="InterPro" id="IPR027397">
    <property type="entry name" value="Catenin-bd_sf"/>
</dbReference>
<proteinExistence type="predicted"/>
<evidence type="ECO:0000256" key="12">
    <source>
        <dbReference type="ARBA" id="ARBA00022753"/>
    </source>
</evidence>
<evidence type="ECO:0000256" key="1">
    <source>
        <dbReference type="ARBA" id="ARBA00004177"/>
    </source>
</evidence>
<feature type="transmembrane region" description="Helical" evidence="24">
    <location>
        <begin position="654"/>
        <end position="680"/>
    </location>
</feature>
<dbReference type="Pfam" id="PF08758">
    <property type="entry name" value="Cadherin_pro"/>
    <property type="match status" value="1"/>
</dbReference>
<gene>
    <name evidence="26" type="primary">CDH1</name>
</gene>
<dbReference type="EMBL" id="AFYH01209518">
    <property type="status" value="NOT_ANNOTATED_CDS"/>
    <property type="molecule type" value="Genomic_DNA"/>
</dbReference>
<dbReference type="GO" id="GO:0034332">
    <property type="term" value="P:adherens junction organization"/>
    <property type="evidence" value="ECO:0007669"/>
    <property type="project" value="TreeGrafter"/>
</dbReference>
<evidence type="ECO:0000256" key="2">
    <source>
        <dbReference type="ARBA" id="ARBA00004251"/>
    </source>
</evidence>
<dbReference type="GO" id="GO:0016342">
    <property type="term" value="C:catenin complex"/>
    <property type="evidence" value="ECO:0007669"/>
    <property type="project" value="TreeGrafter"/>
</dbReference>
<dbReference type="FunFam" id="2.60.40.60:FF:000095">
    <property type="entry name" value="Cadherin 13"/>
    <property type="match status" value="1"/>
</dbReference>
<dbReference type="PANTHER" id="PTHR24027:SF319">
    <property type="entry name" value="CADHERIN-1"/>
    <property type="match status" value="1"/>
</dbReference>
<dbReference type="InterPro" id="IPR014868">
    <property type="entry name" value="Cadherin_pro_dom"/>
</dbReference>
<dbReference type="eggNOG" id="KOG3594">
    <property type="taxonomic scope" value="Eukaryota"/>
</dbReference>
<dbReference type="InterPro" id="IPR020894">
    <property type="entry name" value="Cadherin_CS"/>
</dbReference>
<dbReference type="HOGENOM" id="CLU_005284_2_1_1"/>
<evidence type="ECO:0000256" key="7">
    <source>
        <dbReference type="ARBA" id="ARBA00022490"/>
    </source>
</evidence>
<dbReference type="GO" id="GO:0044331">
    <property type="term" value="P:cell-cell adhesion mediated by cadherin"/>
    <property type="evidence" value="ECO:0007669"/>
    <property type="project" value="TreeGrafter"/>
</dbReference>
<feature type="domain" description="Cadherin" evidence="25">
    <location>
        <begin position="214"/>
        <end position="324"/>
    </location>
</feature>
<evidence type="ECO:0000256" key="24">
    <source>
        <dbReference type="SAM" id="Phobius"/>
    </source>
</evidence>
<evidence type="ECO:0000256" key="8">
    <source>
        <dbReference type="ARBA" id="ARBA00022692"/>
    </source>
</evidence>
<evidence type="ECO:0000256" key="10">
    <source>
        <dbReference type="ARBA" id="ARBA00022729"/>
    </source>
</evidence>
<dbReference type="SUPFAM" id="SSF49313">
    <property type="entry name" value="Cadherin-like"/>
    <property type="match status" value="6"/>
</dbReference>
<dbReference type="SMART" id="SM01055">
    <property type="entry name" value="Cadherin_pro"/>
    <property type="match status" value="1"/>
</dbReference>
<keyword evidence="7" id="KW-0963">Cytoplasm</keyword>
<name>H3A8T4_LATCH</name>
<keyword evidence="14 22" id="KW-0130">Cell adhesion</keyword>
<reference evidence="26" key="2">
    <citation type="submission" date="2025-08" db="UniProtKB">
        <authorList>
            <consortium name="Ensembl"/>
        </authorList>
    </citation>
    <scope>IDENTIFICATION</scope>
</reference>
<dbReference type="InterPro" id="IPR000233">
    <property type="entry name" value="Cadherin_Y-type_LIR"/>
</dbReference>
<dbReference type="Ensembl" id="ENSLACT00000006107.1">
    <property type="protein sequence ID" value="ENSLACP00000006055.1"/>
    <property type="gene ID" value="ENSLACG00000005376.1"/>
</dbReference>
<comment type="function">
    <text evidence="23">Cadherins are calcium-dependent cell adhesion proteins.</text>
</comment>
<dbReference type="FunFam" id="2.60.40.60:FF:000031">
    <property type="entry name" value="Cadherin 3"/>
    <property type="match status" value="1"/>
</dbReference>
<sequence>VTFEECGKQVRALHDSEDSRFRVRTDGTVFVKHPVTLHDDDSFAVYAWDSNGKKFTSIVQVVNETPHRRRHHHPSMQHETSPKMQTDKPVLVFRRSSAGLKRQKRDWVIPPINVAENSRGPFPAKLVQIKSSRDKEVTVYYSITGPGADEYPEGLFTINRLNGSLDVTKPLDREKQKEYKLLSHAVDENGDIVEDAMDIIIKVTDQNDNPPQFTQQVFKGEVAEGTKPGLYLPTSGTRDSPSTILALHYRIMLSLLGVPPPPTHTLEVLRSTLEVLWLRTSFFLQKVGEYTLIVRAADLEGKGYFTTATAIIKVSDINDKSAIFERTQYEAEVPENAKDYLVARLRIADEDEPHTKAWKAKYKIAEGDEGNYFNISTDSNSNDGLLVTVKGLDFEVKSRYILLVIVENEIPYATSGIPTSTATVTVNVKDENEAPVFSEPIFRVEQNENLAIGQEVAKYKATDPDRELNQKISYYIGNDPADWLSVDSSTGIITSKSKLDRESRFVTDDKYTAIILAADDGIPSATGTGTLILTLLDVNDNAPYADPRMFQICNQEAVPQKLNIIDLDRPPHTFPYFARLEENVQKNWTVKIAEINSTYLMLTPKKVLQPGTHKIPLWLSDAEKNEQLTEVTAQVCDCKGNDVKCQDKIIAAGLGLPAILGILGAILALLLLVLLLLLFLRKKQKVKEPLLPEEDSRDNVFYYDEEGGGEDDQEYDLSQLHRGLDNRPDVLRNDVQPLYTAAPRYLPRPTNPDEIGNFIDENLKAADNDPTAPPYDSLLVFDYEGTGSEAADLSSLNSSSSGGDQDYNCLNEWGPRFKKLADMYGGDEE</sequence>
<dbReference type="GO" id="GO:0007156">
    <property type="term" value="P:homophilic cell adhesion via plasma membrane adhesion molecules"/>
    <property type="evidence" value="ECO:0007669"/>
    <property type="project" value="InterPro"/>
</dbReference>
<dbReference type="PROSITE" id="PS50268">
    <property type="entry name" value="CADHERIN_2"/>
    <property type="match status" value="4"/>
</dbReference>
<evidence type="ECO:0000256" key="3">
    <source>
        <dbReference type="ARBA" id="ARBA00004496"/>
    </source>
</evidence>